<feature type="region of interest" description="Disordered" evidence="1">
    <location>
        <begin position="86"/>
        <end position="108"/>
    </location>
</feature>
<proteinExistence type="predicted"/>
<accession>A0ABT2HWT1</accession>
<name>A0ABT2HWT1_9MICO</name>
<evidence type="ECO:0000313" key="3">
    <source>
        <dbReference type="Proteomes" id="UP001525379"/>
    </source>
</evidence>
<sequence>MPQVTGRLVEITGQAIPASAIPELFFRLPQEAVKGSMLLTTARVKASLSGEAFTVTLESTEGMRFVDGRDAFYVAEVDWRDPADGREWSDQYPRPWPVSDAGGPIGEQGRVIVPSNRDVVVQLETPTMPGPYLWLESTKGDADTDAVGPGTLHLVKGA</sequence>
<dbReference type="EMBL" id="JALXSQ010000013">
    <property type="protein sequence ID" value="MCT2042600.1"/>
    <property type="molecule type" value="Genomic_DNA"/>
</dbReference>
<dbReference type="RefSeq" id="WP_260104062.1">
    <property type="nucleotide sequence ID" value="NZ_JALXSQ010000013.1"/>
</dbReference>
<protein>
    <submittedName>
        <fullName evidence="2">Uncharacterized protein</fullName>
    </submittedName>
</protein>
<keyword evidence="3" id="KW-1185">Reference proteome</keyword>
<gene>
    <name evidence="2" type="ORF">M3D15_04525</name>
</gene>
<organism evidence="2 3">
    <name type="scientific">Pseudoclavibacter albus</name>
    <dbReference type="NCBI Taxonomy" id="272241"/>
    <lineage>
        <taxon>Bacteria</taxon>
        <taxon>Bacillati</taxon>
        <taxon>Actinomycetota</taxon>
        <taxon>Actinomycetes</taxon>
        <taxon>Micrococcales</taxon>
        <taxon>Microbacteriaceae</taxon>
        <taxon>Pseudoclavibacter</taxon>
    </lineage>
</organism>
<evidence type="ECO:0000313" key="2">
    <source>
        <dbReference type="EMBL" id="MCT2042600.1"/>
    </source>
</evidence>
<evidence type="ECO:0000256" key="1">
    <source>
        <dbReference type="SAM" id="MobiDB-lite"/>
    </source>
</evidence>
<comment type="caution">
    <text evidence="2">The sequence shown here is derived from an EMBL/GenBank/DDBJ whole genome shotgun (WGS) entry which is preliminary data.</text>
</comment>
<dbReference type="Proteomes" id="UP001525379">
    <property type="component" value="Unassembled WGS sequence"/>
</dbReference>
<reference evidence="2 3" key="1">
    <citation type="submission" date="2022-04" db="EMBL/GenBank/DDBJ databases">
        <title>Human microbiome associated bacterial genomes.</title>
        <authorList>
            <person name="Sandstrom S."/>
            <person name="Salamzade R."/>
            <person name="Kalan L.R."/>
        </authorList>
    </citation>
    <scope>NUCLEOTIDE SEQUENCE [LARGE SCALE GENOMIC DNA]</scope>
    <source>
        <strain evidence="3">p3-SID1799</strain>
    </source>
</reference>